<feature type="compositionally biased region" description="Gly residues" evidence="3">
    <location>
        <begin position="94"/>
        <end position="113"/>
    </location>
</feature>
<dbReference type="GO" id="GO:0003729">
    <property type="term" value="F:mRNA binding"/>
    <property type="evidence" value="ECO:0007669"/>
    <property type="project" value="TreeGrafter"/>
</dbReference>
<keyword evidence="1 2" id="KW-0694">RNA-binding</keyword>
<proteinExistence type="predicted"/>
<keyword evidence="5" id="KW-0687">Ribonucleoprotein</keyword>
<feature type="domain" description="RRM" evidence="4">
    <location>
        <begin position="3"/>
        <end position="73"/>
    </location>
</feature>
<dbReference type="GO" id="GO:1990904">
    <property type="term" value="C:ribonucleoprotein complex"/>
    <property type="evidence" value="ECO:0007669"/>
    <property type="project" value="UniProtKB-KW"/>
</dbReference>
<evidence type="ECO:0000256" key="2">
    <source>
        <dbReference type="PROSITE-ProRule" id="PRU00176"/>
    </source>
</evidence>
<dbReference type="CDD" id="cd12343">
    <property type="entry name" value="RRM1_2_CoAA_like"/>
    <property type="match status" value="1"/>
</dbReference>
<dbReference type="SUPFAM" id="SSF54928">
    <property type="entry name" value="RNA-binding domain, RBD"/>
    <property type="match status" value="1"/>
</dbReference>
<reference evidence="5" key="2">
    <citation type="journal article" date="2015" name="Gigascience">
        <title>Reconstructing a comprehensive transcriptome assembly of a white-pupal translocated strain of the pest fruit fly Bactrocera cucurbitae.</title>
        <authorList>
            <person name="Sim S.B."/>
            <person name="Calla B."/>
            <person name="Hall B."/>
            <person name="DeRego T."/>
            <person name="Geib S.M."/>
        </authorList>
    </citation>
    <scope>NUCLEOTIDE SEQUENCE</scope>
</reference>
<dbReference type="EMBL" id="GBXI01005081">
    <property type="protein sequence ID" value="JAD09211.1"/>
    <property type="molecule type" value="Transcribed_RNA"/>
</dbReference>
<protein>
    <submittedName>
        <fullName evidence="5">Heterogeneous nuclear ribonucleoproteins A2/B1</fullName>
    </submittedName>
</protein>
<dbReference type="OrthoDB" id="1879688at2759"/>
<dbReference type="InterPro" id="IPR000504">
    <property type="entry name" value="RRM_dom"/>
</dbReference>
<dbReference type="AlphaFoldDB" id="A0A0A1XE52"/>
<feature type="compositionally biased region" description="Polar residues" evidence="3">
    <location>
        <begin position="207"/>
        <end position="219"/>
    </location>
</feature>
<accession>A0A0A1XE52</accession>
<dbReference type="PANTHER" id="PTHR48025:SF1">
    <property type="entry name" value="RRM DOMAIN-CONTAINING PROTEIN"/>
    <property type="match status" value="1"/>
</dbReference>
<evidence type="ECO:0000259" key="4">
    <source>
        <dbReference type="PROSITE" id="PS50102"/>
    </source>
</evidence>
<dbReference type="InterPro" id="IPR035979">
    <property type="entry name" value="RBD_domain_sf"/>
</dbReference>
<evidence type="ECO:0000313" key="5">
    <source>
        <dbReference type="EMBL" id="JAD09211.1"/>
    </source>
</evidence>
<feature type="region of interest" description="Disordered" evidence="3">
    <location>
        <begin position="312"/>
        <end position="336"/>
    </location>
</feature>
<dbReference type="Gene3D" id="3.30.70.330">
    <property type="match status" value="1"/>
</dbReference>
<evidence type="ECO:0000256" key="1">
    <source>
        <dbReference type="ARBA" id="ARBA00022884"/>
    </source>
</evidence>
<dbReference type="Pfam" id="PF00076">
    <property type="entry name" value="RRM_1"/>
    <property type="match status" value="1"/>
</dbReference>
<feature type="compositionally biased region" description="Gly residues" evidence="3">
    <location>
        <begin position="168"/>
        <end position="179"/>
    </location>
</feature>
<dbReference type="InterPro" id="IPR012677">
    <property type="entry name" value="Nucleotide-bd_a/b_plait_sf"/>
</dbReference>
<feature type="region of interest" description="Disordered" evidence="3">
    <location>
        <begin position="349"/>
        <end position="422"/>
    </location>
</feature>
<dbReference type="SMART" id="SM00360">
    <property type="entry name" value="RRM"/>
    <property type="match status" value="1"/>
</dbReference>
<feature type="compositionally biased region" description="Gly residues" evidence="3">
    <location>
        <begin position="361"/>
        <end position="370"/>
    </location>
</feature>
<feature type="compositionally biased region" description="Low complexity" evidence="3">
    <location>
        <begin position="316"/>
        <end position="328"/>
    </location>
</feature>
<gene>
    <name evidence="5" type="primary">HNRNPA2B1</name>
    <name evidence="5" type="ORF">g.51391</name>
</gene>
<dbReference type="PROSITE" id="PS50102">
    <property type="entry name" value="RRM"/>
    <property type="match status" value="1"/>
</dbReference>
<sequence>MATKIFVGSLPPGTKPEELRHLFEDYGVVVECDVMNRCGFVHMETKEMANTAIAALHSTEFKGQMIVVELGRPKDRKPNADNGRGGHVRSRGAARGGGGRSSGSGGRGGGTGGRDSDTIDASNNRQNFGNNSGRGAPKNKFNQGSGPIRNDHFKQQQRNMPYQRRNDGPGGNSNDGGKFGNHRGKFNSGNASGSRGFGGRGGGDSGPQNFNNWEKQTLDGNAHFDGMNNFNDNEGYGNNFGGNSGGNLGGGFGGNKGIGGQDRRGFALPMGGRGAGQRFGNGNPAFAAGNPVAAFGGSGMQSNIGPPNNSTEGLFSRRNNNGSNGQGNMSARGGFHGGFGNSQGGGNVNSGGRGGFRRGDGVGGNAGGGNNERFSAPNNYNSNFPPLGAQGFGGRGGPARNGRGGGNQRNGPRQNTMPYQRF</sequence>
<evidence type="ECO:0000256" key="3">
    <source>
        <dbReference type="SAM" id="MobiDB-lite"/>
    </source>
</evidence>
<dbReference type="GO" id="GO:0005634">
    <property type="term" value="C:nucleus"/>
    <property type="evidence" value="ECO:0007669"/>
    <property type="project" value="TreeGrafter"/>
</dbReference>
<dbReference type="PANTHER" id="PTHR48025">
    <property type="entry name" value="OS02G0815200 PROTEIN"/>
    <property type="match status" value="1"/>
</dbReference>
<feature type="compositionally biased region" description="Polar residues" evidence="3">
    <location>
        <begin position="119"/>
        <end position="133"/>
    </location>
</feature>
<feature type="region of interest" description="Disordered" evidence="3">
    <location>
        <begin position="71"/>
        <end position="226"/>
    </location>
</feature>
<reference evidence="5" key="1">
    <citation type="submission" date="2014-11" db="EMBL/GenBank/DDBJ databases">
        <authorList>
            <person name="Geib S."/>
        </authorList>
    </citation>
    <scope>NUCLEOTIDE SEQUENCE</scope>
</reference>
<name>A0A0A1XE52_ZEUCU</name>
<organism evidence="5">
    <name type="scientific">Zeugodacus cucurbitae</name>
    <name type="common">Melon fruit fly</name>
    <name type="synonym">Bactrocera cucurbitae</name>
    <dbReference type="NCBI Taxonomy" id="28588"/>
    <lineage>
        <taxon>Eukaryota</taxon>
        <taxon>Metazoa</taxon>
        <taxon>Ecdysozoa</taxon>
        <taxon>Arthropoda</taxon>
        <taxon>Hexapoda</taxon>
        <taxon>Insecta</taxon>
        <taxon>Pterygota</taxon>
        <taxon>Neoptera</taxon>
        <taxon>Endopterygota</taxon>
        <taxon>Diptera</taxon>
        <taxon>Brachycera</taxon>
        <taxon>Muscomorpha</taxon>
        <taxon>Tephritoidea</taxon>
        <taxon>Tephritidae</taxon>
        <taxon>Zeugodacus</taxon>
        <taxon>Zeugodacus</taxon>
    </lineage>
</organism>
<dbReference type="InterPro" id="IPR050502">
    <property type="entry name" value="Euk_RNA-bind_prot"/>
</dbReference>
<feature type="compositionally biased region" description="Gly residues" evidence="3">
    <location>
        <begin position="390"/>
        <end position="408"/>
    </location>
</feature>
<feature type="compositionally biased region" description="Gly residues" evidence="3">
    <location>
        <begin position="195"/>
        <end position="205"/>
    </location>
</feature>
<dbReference type="GeneID" id="105217232"/>